<accession>A0A120G7P3</accession>
<comment type="caution">
    <text evidence="1">The sequence shown here is derived from an EMBL/GenBank/DDBJ whole genome shotgun (WGS) entry which is preliminary data.</text>
</comment>
<dbReference type="PATRIC" id="fig|294.194.peg.3033"/>
<dbReference type="EMBL" id="LCYA01000072">
    <property type="protein sequence ID" value="KWV87614.1"/>
    <property type="molecule type" value="Genomic_DNA"/>
</dbReference>
<dbReference type="Proteomes" id="UP000061348">
    <property type="component" value="Unassembled WGS sequence"/>
</dbReference>
<organism evidence="1 2">
    <name type="scientific">Pseudomonas fluorescens</name>
    <dbReference type="NCBI Taxonomy" id="294"/>
    <lineage>
        <taxon>Bacteria</taxon>
        <taxon>Pseudomonadati</taxon>
        <taxon>Pseudomonadota</taxon>
        <taxon>Gammaproteobacteria</taxon>
        <taxon>Pseudomonadales</taxon>
        <taxon>Pseudomonadaceae</taxon>
        <taxon>Pseudomonas</taxon>
    </lineage>
</organism>
<protein>
    <submittedName>
        <fullName evidence="1">Uncharacterized protein</fullName>
    </submittedName>
</protein>
<dbReference type="AlphaFoldDB" id="A0A120G7P3"/>
<gene>
    <name evidence="1" type="ORF">PFLmoz3_02739</name>
</gene>
<evidence type="ECO:0000313" key="2">
    <source>
        <dbReference type="Proteomes" id="UP000061348"/>
    </source>
</evidence>
<name>A0A120G7P3_PSEFL</name>
<dbReference type="RefSeq" id="WP_060764333.1">
    <property type="nucleotide sequence ID" value="NZ_LCYA01000072.1"/>
</dbReference>
<sequence>MPTENKLTLKQQRAEQVNHVIRIIGTHGRRFFFNQVADRYASMEVDQRGKVWFIDDYSARRIFTHKTTWGGRWRGFSHGGTLRSLVEGFRDYIRTGEPMHPGYLGPERFGDSNIWGYDAEGMKAVREQAGALPVFRQPIAEAA</sequence>
<evidence type="ECO:0000313" key="1">
    <source>
        <dbReference type="EMBL" id="KWV87614.1"/>
    </source>
</evidence>
<reference evidence="1 2" key="1">
    <citation type="submission" date="2015-05" db="EMBL/GenBank/DDBJ databases">
        <title>A genomic and transcriptomic approach to investigate the blue pigment phenotype in Pseudomonas fluorescens.</title>
        <authorList>
            <person name="Andreani N.A."/>
            <person name="Cardazzo B."/>
        </authorList>
    </citation>
    <scope>NUCLEOTIDE SEQUENCE [LARGE SCALE GENOMIC DNA]</scope>
    <source>
        <strain evidence="1 2">Ps_22</strain>
    </source>
</reference>
<proteinExistence type="predicted"/>